<evidence type="ECO:0000313" key="3">
    <source>
        <dbReference type="Proteomes" id="UP001186944"/>
    </source>
</evidence>
<proteinExistence type="predicted"/>
<feature type="region of interest" description="Disordered" evidence="1">
    <location>
        <begin position="1"/>
        <end position="21"/>
    </location>
</feature>
<dbReference type="EMBL" id="VSWD01000010">
    <property type="protein sequence ID" value="KAK3091676.1"/>
    <property type="molecule type" value="Genomic_DNA"/>
</dbReference>
<feature type="compositionally biased region" description="Basic and acidic residues" evidence="1">
    <location>
        <begin position="45"/>
        <end position="87"/>
    </location>
</feature>
<comment type="caution">
    <text evidence="2">The sequence shown here is derived from an EMBL/GenBank/DDBJ whole genome shotgun (WGS) entry which is preliminary data.</text>
</comment>
<evidence type="ECO:0000256" key="1">
    <source>
        <dbReference type="SAM" id="MobiDB-lite"/>
    </source>
</evidence>
<dbReference type="AlphaFoldDB" id="A0AA89BRR9"/>
<reference evidence="2" key="1">
    <citation type="submission" date="2019-08" db="EMBL/GenBank/DDBJ databases">
        <title>The improved chromosome-level genome for the pearl oyster Pinctada fucata martensii using PacBio sequencing and Hi-C.</title>
        <authorList>
            <person name="Zheng Z."/>
        </authorList>
    </citation>
    <scope>NUCLEOTIDE SEQUENCE</scope>
    <source>
        <strain evidence="2">ZZ-2019</strain>
        <tissue evidence="2">Adductor muscle</tissue>
    </source>
</reference>
<organism evidence="2 3">
    <name type="scientific">Pinctada imbricata</name>
    <name type="common">Atlantic pearl-oyster</name>
    <name type="synonym">Pinctada martensii</name>
    <dbReference type="NCBI Taxonomy" id="66713"/>
    <lineage>
        <taxon>Eukaryota</taxon>
        <taxon>Metazoa</taxon>
        <taxon>Spiralia</taxon>
        <taxon>Lophotrochozoa</taxon>
        <taxon>Mollusca</taxon>
        <taxon>Bivalvia</taxon>
        <taxon>Autobranchia</taxon>
        <taxon>Pteriomorphia</taxon>
        <taxon>Pterioida</taxon>
        <taxon>Pterioidea</taxon>
        <taxon>Pteriidae</taxon>
        <taxon>Pinctada</taxon>
    </lineage>
</organism>
<name>A0AA89BRR9_PINIB</name>
<accession>A0AA89BRR9</accession>
<keyword evidence="3" id="KW-1185">Reference proteome</keyword>
<gene>
    <name evidence="2" type="ORF">FSP39_021787</name>
</gene>
<dbReference type="Proteomes" id="UP001186944">
    <property type="component" value="Unassembled WGS sequence"/>
</dbReference>
<feature type="region of interest" description="Disordered" evidence="1">
    <location>
        <begin position="45"/>
        <end position="103"/>
    </location>
</feature>
<sequence length="185" mass="21370">METGETETSNENSKDPGQIVSALDLNGTGIRYENCTERNEVIENKPPINHDETFKREDNFHHSRDIKEEKMLHDNDGRRCPRLKKPDEEEYVTDGNEHDHYNKTNQRHYQHSLEGFKSTLPPCNIENNRETEEISVSYGEDILWDGQEKETSKGKQFRIDKSDMIQGNGGTEFHVPKAPVTLAQI</sequence>
<protein>
    <submittedName>
        <fullName evidence="2">Uncharacterized protein</fullName>
    </submittedName>
</protein>
<feature type="compositionally biased region" description="Low complexity" evidence="1">
    <location>
        <begin position="1"/>
        <end position="11"/>
    </location>
</feature>
<evidence type="ECO:0000313" key="2">
    <source>
        <dbReference type="EMBL" id="KAK3091676.1"/>
    </source>
</evidence>